<reference evidence="7" key="1">
    <citation type="journal article" date="2014" name="PLoS ONE">
        <title>Transcriptome-Based Identification of ABC Transporters in the Western Tarnished Plant Bug Lygus hesperus.</title>
        <authorList>
            <person name="Hull J.J."/>
            <person name="Chaney K."/>
            <person name="Geib S.M."/>
            <person name="Fabrick J.A."/>
            <person name="Brent C.S."/>
            <person name="Walsh D."/>
            <person name="Lavine L.C."/>
        </authorList>
    </citation>
    <scope>NUCLEOTIDE SEQUENCE</scope>
</reference>
<evidence type="ECO:0000256" key="1">
    <source>
        <dbReference type="ARBA" id="ARBA00009500"/>
    </source>
</evidence>
<reference evidence="7" key="2">
    <citation type="submission" date="2014-07" db="EMBL/GenBank/DDBJ databases">
        <authorList>
            <person name="Hull J."/>
        </authorList>
    </citation>
    <scope>NUCLEOTIDE SEQUENCE</scope>
</reference>
<evidence type="ECO:0000256" key="4">
    <source>
        <dbReference type="RuleBase" id="RU000411"/>
    </source>
</evidence>
<evidence type="ECO:0000313" key="7">
    <source>
        <dbReference type="EMBL" id="JAG31887.1"/>
    </source>
</evidence>
<dbReference type="GO" id="GO:0005615">
    <property type="term" value="C:extracellular space"/>
    <property type="evidence" value="ECO:0007669"/>
    <property type="project" value="InterPro"/>
</dbReference>
<name>A0A0A9YFP3_LYGHE</name>
<evidence type="ECO:0000256" key="3">
    <source>
        <dbReference type="ARBA" id="ARBA00022900"/>
    </source>
</evidence>
<feature type="chain" id="PRO_5002053507" description="Serpin domain-containing protein" evidence="5">
    <location>
        <begin position="20"/>
        <end position="433"/>
    </location>
</feature>
<feature type="signal peptide" evidence="5">
    <location>
        <begin position="1"/>
        <end position="19"/>
    </location>
</feature>
<dbReference type="InterPro" id="IPR023796">
    <property type="entry name" value="Serpin_dom"/>
</dbReference>
<gene>
    <name evidence="7" type="ORF">CM83_8600</name>
</gene>
<feature type="domain" description="Serpin" evidence="6">
    <location>
        <begin position="58"/>
        <end position="429"/>
    </location>
</feature>
<dbReference type="InterPro" id="IPR042178">
    <property type="entry name" value="Serpin_sf_1"/>
</dbReference>
<protein>
    <recommendedName>
        <fullName evidence="6">Serpin domain-containing protein</fullName>
    </recommendedName>
</protein>
<dbReference type="InterPro" id="IPR000215">
    <property type="entry name" value="Serpin_fam"/>
</dbReference>
<dbReference type="GO" id="GO:0004867">
    <property type="term" value="F:serine-type endopeptidase inhibitor activity"/>
    <property type="evidence" value="ECO:0007669"/>
    <property type="project" value="UniProtKB-KW"/>
</dbReference>
<dbReference type="Pfam" id="PF00079">
    <property type="entry name" value="Serpin"/>
    <property type="match status" value="1"/>
</dbReference>
<comment type="similarity">
    <text evidence="1 4">Belongs to the serpin family.</text>
</comment>
<dbReference type="InterPro" id="IPR023795">
    <property type="entry name" value="Serpin_CS"/>
</dbReference>
<organism evidence="7">
    <name type="scientific">Lygus hesperus</name>
    <name type="common">Western plant bug</name>
    <dbReference type="NCBI Taxonomy" id="30085"/>
    <lineage>
        <taxon>Eukaryota</taxon>
        <taxon>Metazoa</taxon>
        <taxon>Ecdysozoa</taxon>
        <taxon>Arthropoda</taxon>
        <taxon>Hexapoda</taxon>
        <taxon>Insecta</taxon>
        <taxon>Pterygota</taxon>
        <taxon>Neoptera</taxon>
        <taxon>Paraneoptera</taxon>
        <taxon>Hemiptera</taxon>
        <taxon>Heteroptera</taxon>
        <taxon>Panheteroptera</taxon>
        <taxon>Cimicomorpha</taxon>
        <taxon>Miridae</taxon>
        <taxon>Mirini</taxon>
        <taxon>Lygus</taxon>
    </lineage>
</organism>
<dbReference type="PANTHER" id="PTHR11461:SF211">
    <property type="entry name" value="GH10112P-RELATED"/>
    <property type="match status" value="1"/>
</dbReference>
<dbReference type="AlphaFoldDB" id="A0A0A9YFP3"/>
<keyword evidence="3" id="KW-0722">Serine protease inhibitor</keyword>
<evidence type="ECO:0000256" key="5">
    <source>
        <dbReference type="SAM" id="SignalP"/>
    </source>
</evidence>
<dbReference type="Gene3D" id="3.30.497.10">
    <property type="entry name" value="Antithrombin, subunit I, domain 2"/>
    <property type="match status" value="1"/>
</dbReference>
<dbReference type="Gene3D" id="2.30.39.10">
    <property type="entry name" value="Alpha-1-antitrypsin, domain 1"/>
    <property type="match status" value="1"/>
</dbReference>
<sequence>DLMGMDSLIKLLGVVVMFALPTLQNKHVHQPGEHVPQLKSNIVIVPIEITPGVDEFGIKLLTEALNSQKGNNTVTSSLSLQIALSILYAGAGGRTKSELETAIGIQVPASRYLTTFRNYLADLGEHLKIASSVFFRKGIKFIDTYKDVVRRKLGVELQQLESNNMKKSAKIVNNWCSEQTGGLIREIVNENDFRNDFMAMIVNAVHFEASWVNAFLEGNTNLKSFSTLDPAGNIKKVKVHTMHRVGYEYYLNHHKELDAQILSIEYVTSKKRMSIYDPKKEPICKIIILPKKVDGIQKTLKKLRDVDLPTLMRSLRIEMVDVALPKFKQEVNLDLMKILRKMGLESLFDDADFSHMVDAGPMSVTKALQKAVISVAENGTEAAAATVVDVSLTSSHGHKYEFIADHPFIYIITKKYLVAPIFQGVVMNPQYND</sequence>
<accession>A0A0A9YFP3</accession>
<dbReference type="SMART" id="SM00093">
    <property type="entry name" value="SERPIN"/>
    <property type="match status" value="1"/>
</dbReference>
<proteinExistence type="inferred from homology"/>
<dbReference type="SUPFAM" id="SSF56574">
    <property type="entry name" value="Serpins"/>
    <property type="match status" value="1"/>
</dbReference>
<dbReference type="EMBL" id="GBHO01011717">
    <property type="protein sequence ID" value="JAG31887.1"/>
    <property type="molecule type" value="Transcribed_RNA"/>
</dbReference>
<dbReference type="PANTHER" id="PTHR11461">
    <property type="entry name" value="SERINE PROTEASE INHIBITOR, SERPIN"/>
    <property type="match status" value="1"/>
</dbReference>
<dbReference type="InterPro" id="IPR042185">
    <property type="entry name" value="Serpin_sf_2"/>
</dbReference>
<dbReference type="PROSITE" id="PS00284">
    <property type="entry name" value="SERPIN"/>
    <property type="match status" value="1"/>
</dbReference>
<feature type="non-terminal residue" evidence="7">
    <location>
        <position position="1"/>
    </location>
</feature>
<keyword evidence="2" id="KW-0646">Protease inhibitor</keyword>
<keyword evidence="5" id="KW-0732">Signal</keyword>
<evidence type="ECO:0000256" key="2">
    <source>
        <dbReference type="ARBA" id="ARBA00022690"/>
    </source>
</evidence>
<dbReference type="InterPro" id="IPR036186">
    <property type="entry name" value="Serpin_sf"/>
</dbReference>
<evidence type="ECO:0000259" key="6">
    <source>
        <dbReference type="SMART" id="SM00093"/>
    </source>
</evidence>